<feature type="signal peptide" evidence="1">
    <location>
        <begin position="1"/>
        <end position="16"/>
    </location>
</feature>
<proteinExistence type="predicted"/>
<accession>A0AAX4HQ00</accession>
<dbReference type="EMBL" id="CP139487">
    <property type="protein sequence ID" value="WPU65178.1"/>
    <property type="molecule type" value="Genomic_DNA"/>
</dbReference>
<evidence type="ECO:0008006" key="4">
    <source>
        <dbReference type="Google" id="ProtNLM"/>
    </source>
</evidence>
<gene>
    <name evidence="2" type="ORF">SOO65_00250</name>
</gene>
<evidence type="ECO:0000313" key="2">
    <source>
        <dbReference type="EMBL" id="WPU65178.1"/>
    </source>
</evidence>
<name>A0AAX4HQ00_9BACT</name>
<evidence type="ECO:0000313" key="3">
    <source>
        <dbReference type="Proteomes" id="UP001324634"/>
    </source>
</evidence>
<organism evidence="2 3">
    <name type="scientific">Peredibacter starrii</name>
    <dbReference type="NCBI Taxonomy" id="28202"/>
    <lineage>
        <taxon>Bacteria</taxon>
        <taxon>Pseudomonadati</taxon>
        <taxon>Bdellovibrionota</taxon>
        <taxon>Bacteriovoracia</taxon>
        <taxon>Bacteriovoracales</taxon>
        <taxon>Bacteriovoracaceae</taxon>
        <taxon>Peredibacter</taxon>
    </lineage>
</organism>
<feature type="chain" id="PRO_5043836598" description="VWFA domain-containing protein" evidence="1">
    <location>
        <begin position="17"/>
        <end position="259"/>
    </location>
</feature>
<dbReference type="AlphaFoldDB" id="A0AAX4HQ00"/>
<keyword evidence="1" id="KW-0732">Signal</keyword>
<protein>
    <recommendedName>
        <fullName evidence="4">VWFA domain-containing protein</fullName>
    </recommendedName>
</protein>
<dbReference type="Proteomes" id="UP001324634">
    <property type="component" value="Chromosome"/>
</dbReference>
<dbReference type="KEGG" id="psti:SOO65_00250"/>
<evidence type="ECO:0000256" key="1">
    <source>
        <dbReference type="SAM" id="SignalP"/>
    </source>
</evidence>
<keyword evidence="3" id="KW-1185">Reference proteome</keyword>
<dbReference type="RefSeq" id="WP_321395284.1">
    <property type="nucleotide sequence ID" value="NZ_CP139487.1"/>
</dbReference>
<reference evidence="2 3" key="1">
    <citation type="submission" date="2023-11" db="EMBL/GenBank/DDBJ databases">
        <title>Peredibacter starrii A3.12.</title>
        <authorList>
            <person name="Mitchell R.J."/>
        </authorList>
    </citation>
    <scope>NUCLEOTIDE SEQUENCE [LARGE SCALE GENOMIC DNA]</scope>
    <source>
        <strain evidence="2 3">A3.12</strain>
    </source>
</reference>
<sequence>MIRLLVLFLISMNVMAAPKDIEVWFVSNSKVTLLEDLLNRPQYVYRAPTAALECQEMGDYCFDPQFGLYKKENGLEEAVETKKIETEGPSIPAGKSVERELIDCDPKNYFDVFCGKAKKEAKPEVAKLDLWIDTSSSMREFDFSDASGGCHRKSLVRALDESCGFNQKVNVMMFDTTIKQAGGMDSLCLNQGLNDYKRLMDWIERSDAKKLVIITDIYEFHKEFSDYIESKHGKLRGDKDPLTAKQMVELADSLAKSCK</sequence>